<evidence type="ECO:0000313" key="3">
    <source>
        <dbReference type="Proteomes" id="UP000310158"/>
    </source>
</evidence>
<dbReference type="InterPro" id="IPR015946">
    <property type="entry name" value="KH_dom-like_a/b"/>
</dbReference>
<dbReference type="InterPro" id="IPR036102">
    <property type="entry name" value="OsmC/Ohrsf"/>
</dbReference>
<gene>
    <name evidence="2" type="ORF">EW146_g9176</name>
</gene>
<reference evidence="2 3" key="1">
    <citation type="submission" date="2019-02" db="EMBL/GenBank/DDBJ databases">
        <title>Genome sequencing of the rare red list fungi Bondarzewia mesenterica.</title>
        <authorList>
            <person name="Buettner E."/>
            <person name="Kellner H."/>
        </authorList>
    </citation>
    <scope>NUCLEOTIDE SEQUENCE [LARGE SCALE GENOMIC DNA]</scope>
    <source>
        <strain evidence="2 3">DSM 108281</strain>
    </source>
</reference>
<organism evidence="2 3">
    <name type="scientific">Bondarzewia mesenterica</name>
    <dbReference type="NCBI Taxonomy" id="1095465"/>
    <lineage>
        <taxon>Eukaryota</taxon>
        <taxon>Fungi</taxon>
        <taxon>Dikarya</taxon>
        <taxon>Basidiomycota</taxon>
        <taxon>Agaricomycotina</taxon>
        <taxon>Agaricomycetes</taxon>
        <taxon>Russulales</taxon>
        <taxon>Bondarzewiaceae</taxon>
        <taxon>Bondarzewia</taxon>
    </lineage>
</organism>
<dbReference type="NCBIfam" id="TIGR03561">
    <property type="entry name" value="organ_hyd_perox"/>
    <property type="match status" value="1"/>
</dbReference>
<dbReference type="Gene3D" id="2.20.25.10">
    <property type="match status" value="1"/>
</dbReference>
<dbReference type="SUPFAM" id="SSF82784">
    <property type="entry name" value="OsmC-like"/>
    <property type="match status" value="1"/>
</dbReference>
<dbReference type="InterPro" id="IPR003718">
    <property type="entry name" value="OsmC/Ohr_fam"/>
</dbReference>
<evidence type="ECO:0000256" key="1">
    <source>
        <dbReference type="ARBA" id="ARBA00007378"/>
    </source>
</evidence>
<dbReference type="OrthoDB" id="60422at2759"/>
<dbReference type="EMBL" id="SGPL01000742">
    <property type="protein sequence ID" value="THH07878.1"/>
    <property type="molecule type" value="Genomic_DNA"/>
</dbReference>
<name>A0A4S4LAD6_9AGAM</name>
<keyword evidence="3" id="KW-1185">Reference proteome</keyword>
<dbReference type="PANTHER" id="PTHR33797">
    <property type="entry name" value="ORGANIC HYDROPEROXIDE RESISTANCE PROTEIN-LIKE"/>
    <property type="match status" value="1"/>
</dbReference>
<dbReference type="AlphaFoldDB" id="A0A4S4LAD6"/>
<proteinExistence type="inferred from homology"/>
<dbReference type="PANTHER" id="PTHR33797:SF2">
    <property type="entry name" value="ORGANIC HYDROPEROXIDE RESISTANCE PROTEIN-LIKE"/>
    <property type="match status" value="1"/>
</dbReference>
<dbReference type="Gene3D" id="3.30.300.20">
    <property type="match status" value="1"/>
</dbReference>
<dbReference type="InterPro" id="IPR019953">
    <property type="entry name" value="OHR"/>
</dbReference>
<dbReference type="Proteomes" id="UP000310158">
    <property type="component" value="Unassembled WGS sequence"/>
</dbReference>
<accession>A0A4S4LAD6</accession>
<dbReference type="GO" id="GO:0006979">
    <property type="term" value="P:response to oxidative stress"/>
    <property type="evidence" value="ECO:0007669"/>
    <property type="project" value="InterPro"/>
</dbReference>
<sequence length="169" mass="18045">MSSALRILSRSLKNAVHSPRYHSVPRRTLMTIKSTSYTAHATASGKGRDGQVKSDDDDGLQVRLATPKSLGGKGDGQNPEQLFAMGYAACFLTALQLAAGKMGKFDQARSAKVHTEVHIGDAKDVKGYGLAVDIKVEGVEDQDLIDAGHQLCPYSRALQHGAVVNVSKL</sequence>
<evidence type="ECO:0008006" key="4">
    <source>
        <dbReference type="Google" id="ProtNLM"/>
    </source>
</evidence>
<protein>
    <recommendedName>
        <fullName evidence="4">OsmC-like protein</fullName>
    </recommendedName>
</protein>
<comment type="caution">
    <text evidence="2">The sequence shown here is derived from an EMBL/GenBank/DDBJ whole genome shotgun (WGS) entry which is preliminary data.</text>
</comment>
<comment type="similarity">
    <text evidence="1">Belongs to the OsmC/Ohr family.</text>
</comment>
<dbReference type="Pfam" id="PF02566">
    <property type="entry name" value="OsmC"/>
    <property type="match status" value="1"/>
</dbReference>
<evidence type="ECO:0000313" key="2">
    <source>
        <dbReference type="EMBL" id="THH07878.1"/>
    </source>
</evidence>